<evidence type="ECO:0000256" key="2">
    <source>
        <dbReference type="ARBA" id="ARBA00005464"/>
    </source>
</evidence>
<evidence type="ECO:0000256" key="13">
    <source>
        <dbReference type="PROSITE-ProRule" id="PRU00277"/>
    </source>
</evidence>
<accession>A0A3P7NWN7</accession>
<evidence type="ECO:0000313" key="16">
    <source>
        <dbReference type="EMBL" id="VDN47375.1"/>
    </source>
</evidence>
<organism evidence="16 17">
    <name type="scientific">Petrocella atlantisensis</name>
    <dbReference type="NCBI Taxonomy" id="2173034"/>
    <lineage>
        <taxon>Bacteria</taxon>
        <taxon>Bacillati</taxon>
        <taxon>Bacillota</taxon>
        <taxon>Clostridia</taxon>
        <taxon>Lachnospirales</taxon>
        <taxon>Vallitaleaceae</taxon>
        <taxon>Petrocella</taxon>
    </lineage>
</organism>
<dbReference type="Proteomes" id="UP000279029">
    <property type="component" value="Chromosome"/>
</dbReference>
<dbReference type="GO" id="GO:0051301">
    <property type="term" value="P:cell division"/>
    <property type="evidence" value="ECO:0007669"/>
    <property type="project" value="UniProtKB-KW"/>
</dbReference>
<comment type="domain">
    <text evidence="12">Consists of 3 domains; the N-terminus binds the ribosome, the middle domain has PPIase activity, while the C-terminus has intrinsic chaperone activity on its own.</text>
</comment>
<dbReference type="GO" id="GO:0044183">
    <property type="term" value="F:protein folding chaperone"/>
    <property type="evidence" value="ECO:0007669"/>
    <property type="project" value="TreeGrafter"/>
</dbReference>
<feature type="domain" description="PPIase FKBP-type" evidence="15">
    <location>
        <begin position="163"/>
        <end position="248"/>
    </location>
</feature>
<evidence type="ECO:0000256" key="14">
    <source>
        <dbReference type="RuleBase" id="RU003914"/>
    </source>
</evidence>
<dbReference type="PANTHER" id="PTHR30560:SF3">
    <property type="entry name" value="TRIGGER FACTOR-LIKE PROTEIN TIG, CHLOROPLASTIC"/>
    <property type="match status" value="1"/>
</dbReference>
<dbReference type="AlphaFoldDB" id="A0A3P7NWN7"/>
<dbReference type="Gene3D" id="3.10.50.40">
    <property type="match status" value="1"/>
</dbReference>
<dbReference type="PROSITE" id="PS50059">
    <property type="entry name" value="FKBP_PPIASE"/>
    <property type="match status" value="1"/>
</dbReference>
<gene>
    <name evidence="12 16" type="primary">tig</name>
    <name evidence="16" type="ORF">PATL70BA_1490</name>
</gene>
<dbReference type="Gene3D" id="1.10.3120.10">
    <property type="entry name" value="Trigger factor, C-terminal domain"/>
    <property type="match status" value="1"/>
</dbReference>
<dbReference type="PIRSF" id="PIRSF003095">
    <property type="entry name" value="Trigger_factor"/>
    <property type="match status" value="1"/>
</dbReference>
<dbReference type="GO" id="GO:0015031">
    <property type="term" value="P:protein transport"/>
    <property type="evidence" value="ECO:0007669"/>
    <property type="project" value="UniProtKB-UniRule"/>
</dbReference>
<keyword evidence="12" id="KW-0963">Cytoplasm</keyword>
<keyword evidence="5 12" id="KW-0132">Cell division</keyword>
<dbReference type="InterPro" id="IPR036611">
    <property type="entry name" value="Trigger_fac_ribosome-bd_sf"/>
</dbReference>
<dbReference type="InterPro" id="IPR037041">
    <property type="entry name" value="Trigger_fac_C_sf"/>
</dbReference>
<dbReference type="SUPFAM" id="SSF109998">
    <property type="entry name" value="Triger factor/SurA peptide-binding domain-like"/>
    <property type="match status" value="1"/>
</dbReference>
<evidence type="ECO:0000256" key="3">
    <source>
        <dbReference type="ARBA" id="ARBA00013194"/>
    </source>
</evidence>
<dbReference type="EMBL" id="LR130778">
    <property type="protein sequence ID" value="VDN47375.1"/>
    <property type="molecule type" value="Genomic_DNA"/>
</dbReference>
<keyword evidence="9 12" id="KW-0131">Cell cycle</keyword>
<dbReference type="Pfam" id="PF05697">
    <property type="entry name" value="Trigger_N"/>
    <property type="match status" value="1"/>
</dbReference>
<evidence type="ECO:0000256" key="9">
    <source>
        <dbReference type="ARBA" id="ARBA00023306"/>
    </source>
</evidence>
<evidence type="ECO:0000256" key="1">
    <source>
        <dbReference type="ARBA" id="ARBA00000971"/>
    </source>
</evidence>
<dbReference type="GO" id="GO:0043335">
    <property type="term" value="P:protein unfolding"/>
    <property type="evidence" value="ECO:0007669"/>
    <property type="project" value="TreeGrafter"/>
</dbReference>
<dbReference type="FunFam" id="3.10.50.40:FF:000001">
    <property type="entry name" value="Trigger factor"/>
    <property type="match status" value="1"/>
</dbReference>
<dbReference type="InterPro" id="IPR027304">
    <property type="entry name" value="Trigger_fact/SurA_dom_sf"/>
</dbReference>
<comment type="subcellular location">
    <subcellularLocation>
        <location evidence="12">Cytoplasm</location>
    </subcellularLocation>
    <text evidence="12">About half TF is bound to the ribosome near the polypeptide exit tunnel while the other half is free in the cytoplasm.</text>
</comment>
<dbReference type="Pfam" id="PF05698">
    <property type="entry name" value="Trigger_C"/>
    <property type="match status" value="1"/>
</dbReference>
<dbReference type="Pfam" id="PF00254">
    <property type="entry name" value="FKBP_C"/>
    <property type="match status" value="1"/>
</dbReference>
<sequence length="428" mass="47914">MNTKVEKLENSMVKLVIEVDANEFEKSLQAAYLKNRGKITIQGFRKGRAPRKLIEKVYGANVFYEDAANGIIPDAYDQAVEDTGLEVMSRPEVDVEQIEPGKNFIFTAKVAVKPEVTLGDYKGLEVEKTTVEVTDEDIEAELKSVLEKNSRMVGVVGRPVEMDDHVVIDFEGFVDGEAFAGGKAENFSLVIGSGSFIDTFEEQIIGKNIGETFEVNVTFPEDYQSEALRGKPAMFTVTVHEIKAKEMPVLDDEFAKDVSEFDTLAEYKEDVAKHILDKKEAASKQEAQSNLLKAIIENATMDMPEPMVDLEAENMTYEFSQRLQTQGMKIEDYFRVTGQNMNTLKEQMKGQAIEKIKVRLVLEAIAKAENLEVTDEAVEAELVAMAEQYNMDLAVLKETIGDEEKDSIRQDMLNQKALDLVVEASKEV</sequence>
<keyword evidence="8 12" id="KW-0413">Isomerase</keyword>
<dbReference type="InterPro" id="IPR008880">
    <property type="entry name" value="Trigger_fac_C"/>
</dbReference>
<dbReference type="InterPro" id="IPR046357">
    <property type="entry name" value="PPIase_dom_sf"/>
</dbReference>
<dbReference type="Gene3D" id="3.30.70.1050">
    <property type="entry name" value="Trigger factor ribosome-binding domain"/>
    <property type="match status" value="1"/>
</dbReference>
<keyword evidence="17" id="KW-1185">Reference proteome</keyword>
<keyword evidence="6 12" id="KW-0697">Rotamase</keyword>
<dbReference type="InterPro" id="IPR005215">
    <property type="entry name" value="Trig_fac"/>
</dbReference>
<comment type="similarity">
    <text evidence="2 12 14">Belongs to the FKBP-type PPIase family. Tig subfamily.</text>
</comment>
<keyword evidence="7 12" id="KW-0143">Chaperone</keyword>
<comment type="catalytic activity">
    <reaction evidence="1 12 13">
        <text>[protein]-peptidylproline (omega=180) = [protein]-peptidylproline (omega=0)</text>
        <dbReference type="Rhea" id="RHEA:16237"/>
        <dbReference type="Rhea" id="RHEA-COMP:10747"/>
        <dbReference type="Rhea" id="RHEA-COMP:10748"/>
        <dbReference type="ChEBI" id="CHEBI:83833"/>
        <dbReference type="ChEBI" id="CHEBI:83834"/>
        <dbReference type="EC" id="5.2.1.8"/>
    </reaction>
</comment>
<protein>
    <recommendedName>
        <fullName evidence="4 12">Trigger factor</fullName>
        <shortName evidence="12">TF</shortName>
        <ecNumber evidence="3 12">5.2.1.8</ecNumber>
    </recommendedName>
    <alternativeName>
        <fullName evidence="11 12">PPIase</fullName>
    </alternativeName>
</protein>
<evidence type="ECO:0000256" key="10">
    <source>
        <dbReference type="ARBA" id="ARBA00024849"/>
    </source>
</evidence>
<dbReference type="GO" id="GO:0043022">
    <property type="term" value="F:ribosome binding"/>
    <property type="evidence" value="ECO:0007669"/>
    <property type="project" value="TreeGrafter"/>
</dbReference>
<evidence type="ECO:0000256" key="12">
    <source>
        <dbReference type="HAMAP-Rule" id="MF_00303"/>
    </source>
</evidence>
<proteinExistence type="inferred from homology"/>
<evidence type="ECO:0000313" key="17">
    <source>
        <dbReference type="Proteomes" id="UP000279029"/>
    </source>
</evidence>
<dbReference type="GO" id="GO:0005737">
    <property type="term" value="C:cytoplasm"/>
    <property type="evidence" value="ECO:0007669"/>
    <property type="project" value="UniProtKB-SubCell"/>
</dbReference>
<comment type="function">
    <text evidence="10 12">Involved in protein export. Acts as a chaperone by maintaining the newly synthesized protein in an open conformation. Functions as a peptidyl-prolyl cis-trans isomerase.</text>
</comment>
<evidence type="ECO:0000256" key="6">
    <source>
        <dbReference type="ARBA" id="ARBA00023110"/>
    </source>
</evidence>
<dbReference type="KEGG" id="cbar:PATL70BA_1490"/>
<dbReference type="PANTHER" id="PTHR30560">
    <property type="entry name" value="TRIGGER FACTOR CHAPERONE AND PEPTIDYL-PROLYL CIS/TRANS ISOMERASE"/>
    <property type="match status" value="1"/>
</dbReference>
<evidence type="ECO:0000256" key="5">
    <source>
        <dbReference type="ARBA" id="ARBA00022618"/>
    </source>
</evidence>
<dbReference type="InterPro" id="IPR008881">
    <property type="entry name" value="Trigger_fac_ribosome-bd_bac"/>
</dbReference>
<dbReference type="EC" id="5.2.1.8" evidence="3 12"/>
<evidence type="ECO:0000256" key="7">
    <source>
        <dbReference type="ARBA" id="ARBA00023186"/>
    </source>
</evidence>
<evidence type="ECO:0000259" key="15">
    <source>
        <dbReference type="PROSITE" id="PS50059"/>
    </source>
</evidence>
<dbReference type="HAMAP" id="MF_00303">
    <property type="entry name" value="Trigger_factor_Tig"/>
    <property type="match status" value="1"/>
</dbReference>
<evidence type="ECO:0000256" key="8">
    <source>
        <dbReference type="ARBA" id="ARBA00023235"/>
    </source>
</evidence>
<dbReference type="InterPro" id="IPR001179">
    <property type="entry name" value="PPIase_FKBP_dom"/>
</dbReference>
<dbReference type="NCBIfam" id="TIGR00115">
    <property type="entry name" value="tig"/>
    <property type="match status" value="1"/>
</dbReference>
<dbReference type="RefSeq" id="WP_125136694.1">
    <property type="nucleotide sequence ID" value="NZ_LR130778.1"/>
</dbReference>
<dbReference type="OrthoDB" id="9767721at2"/>
<evidence type="ECO:0000256" key="4">
    <source>
        <dbReference type="ARBA" id="ARBA00016902"/>
    </source>
</evidence>
<reference evidence="16 17" key="1">
    <citation type="submission" date="2018-09" db="EMBL/GenBank/DDBJ databases">
        <authorList>
            <person name="Postec A."/>
        </authorList>
    </citation>
    <scope>NUCLEOTIDE SEQUENCE [LARGE SCALE GENOMIC DNA]</scope>
    <source>
        <strain evidence="16">70B-A</strain>
    </source>
</reference>
<dbReference type="SUPFAM" id="SSF54534">
    <property type="entry name" value="FKBP-like"/>
    <property type="match status" value="1"/>
</dbReference>
<evidence type="ECO:0000256" key="11">
    <source>
        <dbReference type="ARBA" id="ARBA00029986"/>
    </source>
</evidence>
<name>A0A3P7NWN7_9FIRM</name>
<dbReference type="SUPFAM" id="SSF102735">
    <property type="entry name" value="Trigger factor ribosome-binding domain"/>
    <property type="match status" value="1"/>
</dbReference>
<dbReference type="GO" id="GO:0003755">
    <property type="term" value="F:peptidyl-prolyl cis-trans isomerase activity"/>
    <property type="evidence" value="ECO:0007669"/>
    <property type="project" value="UniProtKB-UniRule"/>
</dbReference>
<dbReference type="GO" id="GO:0051083">
    <property type="term" value="P:'de novo' cotranslational protein folding"/>
    <property type="evidence" value="ECO:0007669"/>
    <property type="project" value="TreeGrafter"/>
</dbReference>